<keyword evidence="2" id="KW-0808">Transferase</keyword>
<evidence type="ECO:0000256" key="6">
    <source>
        <dbReference type="ARBA" id="ARBA00023316"/>
    </source>
</evidence>
<sequence>MEIKEILQKNIWEDFLLQCKEKTFLDSWNWDEFNEKMGRKSWRFGIFNDSGNLISVFLVSKIGAKRSTFLFISHGPVILGNISLNEKKDILKIILQNLKELALKEKASFIRISPIWERTKENSEIFKELGFRLSPIHMHPEVTWELDISISEDEILKNMRKTTRYLIRQAEKNKDIEIVKSERLDDLKYFDYVYKETGRRQKFVVYKEEYIKNEFLTFLKDKEICLFLGKYKGIVAVSAIFVFWQNGCFYHHSGSLPEYNKFPVSYLLQWEAIKEAKRRGCNVYNFWGIATDIKDNQDANKSKHPWAGLSLFKMGFGGEKKEYVKTQDYIISWKYWINYLIEVARKFKRGL</sequence>
<dbReference type="GO" id="GO:0071555">
    <property type="term" value="P:cell wall organization"/>
    <property type="evidence" value="ECO:0007669"/>
    <property type="project" value="UniProtKB-KW"/>
</dbReference>
<evidence type="ECO:0000256" key="1">
    <source>
        <dbReference type="ARBA" id="ARBA00009943"/>
    </source>
</evidence>
<organism evidence="7 8">
    <name type="scientific">Candidatus Staskawiczbacteria bacterium RIFOXYD1_FULL_32_13</name>
    <dbReference type="NCBI Taxonomy" id="1802234"/>
    <lineage>
        <taxon>Bacteria</taxon>
        <taxon>Candidatus Staskawicziibacteriota</taxon>
    </lineage>
</organism>
<keyword evidence="4" id="KW-0573">Peptidoglycan synthesis</keyword>
<evidence type="ECO:0000256" key="5">
    <source>
        <dbReference type="ARBA" id="ARBA00023315"/>
    </source>
</evidence>
<dbReference type="GO" id="GO:0009252">
    <property type="term" value="P:peptidoglycan biosynthetic process"/>
    <property type="evidence" value="ECO:0007669"/>
    <property type="project" value="UniProtKB-KW"/>
</dbReference>
<dbReference type="GO" id="GO:0008360">
    <property type="term" value="P:regulation of cell shape"/>
    <property type="evidence" value="ECO:0007669"/>
    <property type="project" value="UniProtKB-KW"/>
</dbReference>
<dbReference type="GO" id="GO:0016755">
    <property type="term" value="F:aminoacyltransferase activity"/>
    <property type="evidence" value="ECO:0007669"/>
    <property type="project" value="InterPro"/>
</dbReference>
<evidence type="ECO:0000256" key="2">
    <source>
        <dbReference type="ARBA" id="ARBA00022679"/>
    </source>
</evidence>
<dbReference type="PANTHER" id="PTHR36174:SF1">
    <property type="entry name" value="LIPID II:GLYCINE GLYCYLTRANSFERASE"/>
    <property type="match status" value="1"/>
</dbReference>
<dbReference type="Gene3D" id="3.40.630.30">
    <property type="match status" value="1"/>
</dbReference>
<evidence type="ECO:0000313" key="7">
    <source>
        <dbReference type="EMBL" id="OGZ87435.1"/>
    </source>
</evidence>
<dbReference type="InterPro" id="IPR016181">
    <property type="entry name" value="Acyl_CoA_acyltransferase"/>
</dbReference>
<keyword evidence="3" id="KW-0133">Cell shape</keyword>
<dbReference type="PROSITE" id="PS51191">
    <property type="entry name" value="FEMABX"/>
    <property type="match status" value="1"/>
</dbReference>
<name>A0A1G2JJX6_9BACT</name>
<gene>
    <name evidence="7" type="ORF">A2561_04180</name>
</gene>
<evidence type="ECO:0000256" key="3">
    <source>
        <dbReference type="ARBA" id="ARBA00022960"/>
    </source>
</evidence>
<accession>A0A1G2JJX6</accession>
<dbReference type="PANTHER" id="PTHR36174">
    <property type="entry name" value="LIPID II:GLYCINE GLYCYLTRANSFERASE"/>
    <property type="match status" value="1"/>
</dbReference>
<comment type="similarity">
    <text evidence="1">Belongs to the FemABX family.</text>
</comment>
<dbReference type="AlphaFoldDB" id="A0A1G2JJX6"/>
<dbReference type="Pfam" id="PF02388">
    <property type="entry name" value="FemAB"/>
    <property type="match status" value="2"/>
</dbReference>
<keyword evidence="5" id="KW-0012">Acyltransferase</keyword>
<protein>
    <recommendedName>
        <fullName evidence="9">BioF2-like acetyltransferase domain-containing protein</fullName>
    </recommendedName>
</protein>
<dbReference type="EMBL" id="MHPU01000043">
    <property type="protein sequence ID" value="OGZ87435.1"/>
    <property type="molecule type" value="Genomic_DNA"/>
</dbReference>
<evidence type="ECO:0000313" key="8">
    <source>
        <dbReference type="Proteomes" id="UP000178935"/>
    </source>
</evidence>
<comment type="caution">
    <text evidence="7">The sequence shown here is derived from an EMBL/GenBank/DDBJ whole genome shotgun (WGS) entry which is preliminary data.</text>
</comment>
<keyword evidence="6" id="KW-0961">Cell wall biogenesis/degradation</keyword>
<proteinExistence type="inferred from homology"/>
<dbReference type="Proteomes" id="UP000178935">
    <property type="component" value="Unassembled WGS sequence"/>
</dbReference>
<dbReference type="SUPFAM" id="SSF55729">
    <property type="entry name" value="Acyl-CoA N-acyltransferases (Nat)"/>
    <property type="match status" value="2"/>
</dbReference>
<dbReference type="InterPro" id="IPR050644">
    <property type="entry name" value="PG_Glycine_Bridge_Synth"/>
</dbReference>
<evidence type="ECO:0008006" key="9">
    <source>
        <dbReference type="Google" id="ProtNLM"/>
    </source>
</evidence>
<dbReference type="InterPro" id="IPR003447">
    <property type="entry name" value="FEMABX"/>
</dbReference>
<reference evidence="7 8" key="1">
    <citation type="journal article" date="2016" name="Nat. Commun.">
        <title>Thousands of microbial genomes shed light on interconnected biogeochemical processes in an aquifer system.</title>
        <authorList>
            <person name="Anantharaman K."/>
            <person name="Brown C.T."/>
            <person name="Hug L.A."/>
            <person name="Sharon I."/>
            <person name="Castelle C.J."/>
            <person name="Probst A.J."/>
            <person name="Thomas B.C."/>
            <person name="Singh A."/>
            <person name="Wilkins M.J."/>
            <person name="Karaoz U."/>
            <person name="Brodie E.L."/>
            <person name="Williams K.H."/>
            <person name="Hubbard S.S."/>
            <person name="Banfield J.F."/>
        </authorList>
    </citation>
    <scope>NUCLEOTIDE SEQUENCE [LARGE SCALE GENOMIC DNA]</scope>
</reference>
<evidence type="ECO:0000256" key="4">
    <source>
        <dbReference type="ARBA" id="ARBA00022984"/>
    </source>
</evidence>